<dbReference type="AlphaFoldDB" id="A0A9P6DHN3"/>
<comment type="caution">
    <text evidence="2">The sequence shown here is derived from an EMBL/GenBank/DDBJ whole genome shotgun (WGS) entry which is preliminary data.</text>
</comment>
<name>A0A9P6DHN3_PLEER</name>
<reference evidence="2" key="1">
    <citation type="submission" date="2020-11" db="EMBL/GenBank/DDBJ databases">
        <authorList>
            <consortium name="DOE Joint Genome Institute"/>
            <person name="Ahrendt S."/>
            <person name="Riley R."/>
            <person name="Andreopoulos W."/>
            <person name="Labutti K."/>
            <person name="Pangilinan J."/>
            <person name="Ruiz-Duenas F.J."/>
            <person name="Barrasa J.M."/>
            <person name="Sanchez-Garcia M."/>
            <person name="Camarero S."/>
            <person name="Miyauchi S."/>
            <person name="Serrano A."/>
            <person name="Linde D."/>
            <person name="Babiker R."/>
            <person name="Drula E."/>
            <person name="Ayuso-Fernandez I."/>
            <person name="Pacheco R."/>
            <person name="Padilla G."/>
            <person name="Ferreira P."/>
            <person name="Barriuso J."/>
            <person name="Kellner H."/>
            <person name="Castanera R."/>
            <person name="Alfaro M."/>
            <person name="Ramirez L."/>
            <person name="Pisabarro A.G."/>
            <person name="Kuo A."/>
            <person name="Tritt A."/>
            <person name="Lipzen A."/>
            <person name="He G."/>
            <person name="Yan M."/>
            <person name="Ng V."/>
            <person name="Cullen D."/>
            <person name="Martin F."/>
            <person name="Rosso M.-N."/>
            <person name="Henrissat B."/>
            <person name="Hibbett D."/>
            <person name="Martinez A.T."/>
            <person name="Grigoriev I.V."/>
        </authorList>
    </citation>
    <scope>NUCLEOTIDE SEQUENCE</scope>
    <source>
        <strain evidence="2">ATCC 90797</strain>
    </source>
</reference>
<dbReference type="Proteomes" id="UP000807025">
    <property type="component" value="Unassembled WGS sequence"/>
</dbReference>
<feature type="region of interest" description="Disordered" evidence="1">
    <location>
        <begin position="59"/>
        <end position="86"/>
    </location>
</feature>
<gene>
    <name evidence="2" type="ORF">BDN71DRAFT_730724</name>
</gene>
<protein>
    <submittedName>
        <fullName evidence="2">Uncharacterized protein</fullName>
    </submittedName>
</protein>
<dbReference type="EMBL" id="MU154550">
    <property type="protein sequence ID" value="KAF9496660.1"/>
    <property type="molecule type" value="Genomic_DNA"/>
</dbReference>
<sequence>MNKEFTIPNKRHVRVCADQSKRMYGNRGNPGHTSRLGSVFCITISRYDSPFVAALERDRIREDSTNAPSPHKYTPKNTGIRTNCPPPQVGEETIVANFCDNEGGRDTPSTSCCLAHCKMRLRSRKCAGHLGIISN</sequence>
<proteinExistence type="predicted"/>
<organism evidence="2 3">
    <name type="scientific">Pleurotus eryngii</name>
    <name type="common">Boletus of the steppes</name>
    <dbReference type="NCBI Taxonomy" id="5323"/>
    <lineage>
        <taxon>Eukaryota</taxon>
        <taxon>Fungi</taxon>
        <taxon>Dikarya</taxon>
        <taxon>Basidiomycota</taxon>
        <taxon>Agaricomycotina</taxon>
        <taxon>Agaricomycetes</taxon>
        <taxon>Agaricomycetidae</taxon>
        <taxon>Agaricales</taxon>
        <taxon>Pleurotineae</taxon>
        <taxon>Pleurotaceae</taxon>
        <taxon>Pleurotus</taxon>
    </lineage>
</organism>
<evidence type="ECO:0000313" key="3">
    <source>
        <dbReference type="Proteomes" id="UP000807025"/>
    </source>
</evidence>
<evidence type="ECO:0000313" key="2">
    <source>
        <dbReference type="EMBL" id="KAF9496660.1"/>
    </source>
</evidence>
<accession>A0A9P6DHN3</accession>
<keyword evidence="3" id="KW-1185">Reference proteome</keyword>
<evidence type="ECO:0000256" key="1">
    <source>
        <dbReference type="SAM" id="MobiDB-lite"/>
    </source>
</evidence>